<dbReference type="PANTHER" id="PTHR43280:SF32">
    <property type="entry name" value="TRANSCRIPTIONAL REGULATORY PROTEIN"/>
    <property type="match status" value="1"/>
</dbReference>
<feature type="domain" description="HTH araC/xylS-type" evidence="4">
    <location>
        <begin position="235"/>
        <end position="327"/>
    </location>
</feature>
<proteinExistence type="predicted"/>
<keyword evidence="1" id="KW-0805">Transcription regulation</keyword>
<organism evidence="5 6">
    <name type="scientific">Spirosoma agri</name>
    <dbReference type="NCBI Taxonomy" id="1987381"/>
    <lineage>
        <taxon>Bacteria</taxon>
        <taxon>Pseudomonadati</taxon>
        <taxon>Bacteroidota</taxon>
        <taxon>Cytophagia</taxon>
        <taxon>Cytophagales</taxon>
        <taxon>Cytophagaceae</taxon>
        <taxon>Spirosoma</taxon>
    </lineage>
</organism>
<dbReference type="AlphaFoldDB" id="A0A6M0IRH2"/>
<dbReference type="PRINTS" id="PR00032">
    <property type="entry name" value="HTHARAC"/>
</dbReference>
<comment type="caution">
    <text evidence="5">The sequence shown here is derived from an EMBL/GenBank/DDBJ whole genome shotgun (WGS) entry which is preliminary data.</text>
</comment>
<dbReference type="GO" id="GO:0043565">
    <property type="term" value="F:sequence-specific DNA binding"/>
    <property type="evidence" value="ECO:0007669"/>
    <property type="project" value="InterPro"/>
</dbReference>
<dbReference type="InterPro" id="IPR037923">
    <property type="entry name" value="HTH-like"/>
</dbReference>
<dbReference type="SMART" id="SM00342">
    <property type="entry name" value="HTH_ARAC"/>
    <property type="match status" value="1"/>
</dbReference>
<evidence type="ECO:0000313" key="5">
    <source>
        <dbReference type="EMBL" id="NEU70856.1"/>
    </source>
</evidence>
<keyword evidence="3" id="KW-0804">Transcription</keyword>
<dbReference type="SUPFAM" id="SSF51215">
    <property type="entry name" value="Regulatory protein AraC"/>
    <property type="match status" value="1"/>
</dbReference>
<dbReference type="Pfam" id="PF12833">
    <property type="entry name" value="HTH_18"/>
    <property type="match status" value="1"/>
</dbReference>
<evidence type="ECO:0000256" key="1">
    <source>
        <dbReference type="ARBA" id="ARBA00023015"/>
    </source>
</evidence>
<evidence type="ECO:0000256" key="2">
    <source>
        <dbReference type="ARBA" id="ARBA00023125"/>
    </source>
</evidence>
<dbReference type="Gene3D" id="1.10.10.60">
    <property type="entry name" value="Homeodomain-like"/>
    <property type="match status" value="1"/>
</dbReference>
<dbReference type="InterPro" id="IPR020449">
    <property type="entry name" value="Tscrpt_reg_AraC-type_HTH"/>
</dbReference>
<protein>
    <submittedName>
        <fullName evidence="5">Helix-turn-helix transcriptional regulator</fullName>
    </submittedName>
</protein>
<dbReference type="SUPFAM" id="SSF46689">
    <property type="entry name" value="Homeodomain-like"/>
    <property type="match status" value="1"/>
</dbReference>
<dbReference type="RefSeq" id="WP_164044169.1">
    <property type="nucleotide sequence ID" value="NZ_JAAGNZ010000010.1"/>
</dbReference>
<evidence type="ECO:0000313" key="6">
    <source>
        <dbReference type="Proteomes" id="UP000477386"/>
    </source>
</evidence>
<reference evidence="5 6" key="1">
    <citation type="submission" date="2020-02" db="EMBL/GenBank/DDBJ databases">
        <title>Draft genome sequence of two Spirosoma agri KCTC 52727 and Spirosoma terrae KCTC 52035.</title>
        <authorList>
            <person name="Rojas J."/>
            <person name="Ambika Manirajan B."/>
            <person name="Ratering S."/>
            <person name="Suarez C."/>
            <person name="Schnell S."/>
        </authorList>
    </citation>
    <scope>NUCLEOTIDE SEQUENCE [LARGE SCALE GENOMIC DNA]</scope>
    <source>
        <strain evidence="5 6">KCTC 52727</strain>
    </source>
</reference>
<evidence type="ECO:0000259" key="4">
    <source>
        <dbReference type="PROSITE" id="PS01124"/>
    </source>
</evidence>
<evidence type="ECO:0000256" key="3">
    <source>
        <dbReference type="ARBA" id="ARBA00023163"/>
    </source>
</evidence>
<dbReference type="InterPro" id="IPR009057">
    <property type="entry name" value="Homeodomain-like_sf"/>
</dbReference>
<dbReference type="Proteomes" id="UP000477386">
    <property type="component" value="Unassembled WGS sequence"/>
</dbReference>
<dbReference type="PANTHER" id="PTHR43280">
    <property type="entry name" value="ARAC-FAMILY TRANSCRIPTIONAL REGULATOR"/>
    <property type="match status" value="1"/>
</dbReference>
<keyword evidence="2" id="KW-0238">DNA-binding</keyword>
<keyword evidence="6" id="KW-1185">Reference proteome</keyword>
<dbReference type="EMBL" id="JAAGNZ010000010">
    <property type="protein sequence ID" value="NEU70856.1"/>
    <property type="molecule type" value="Genomic_DNA"/>
</dbReference>
<dbReference type="InterPro" id="IPR018060">
    <property type="entry name" value="HTH_AraC"/>
</dbReference>
<gene>
    <name evidence="5" type="ORF">GK091_28585</name>
</gene>
<dbReference type="PROSITE" id="PS01124">
    <property type="entry name" value="HTH_ARAC_FAMILY_2"/>
    <property type="match status" value="1"/>
</dbReference>
<accession>A0A6M0IRH2</accession>
<name>A0A6M0IRH2_9BACT</name>
<dbReference type="GO" id="GO:0003700">
    <property type="term" value="F:DNA-binding transcription factor activity"/>
    <property type="evidence" value="ECO:0007669"/>
    <property type="project" value="InterPro"/>
</dbReference>
<sequence>MKTQPPRNAGPQNAGDAATRLRRTGDAQPITMVYDVPSLLAPGTTPVSRLYYEDWNIKVVDREKSGCDNYLSPNRRDFYKIMLMTSGTGFKTMGKNNYYIDERTILFLHPNEIVCWRNTTPEVGGGVFCMFKKRYLDQHPSLKLVIDRYKFFTEKKILRLSEQSTRMIHGLLTQMKAEAASGGELAEEAMQAYVQLILVESLKGTEYAPTGAITNEYRHVHDFFELLEKETNLANLDRPIRMRTAQQYAQQLNLNASYLNGLVKKHTGQPISTLIKNRLVEESKALLIQTSWTLQEISQIIGFADQPNFSQFFKNYVGVTPNEFRRSPIAPDYEG</sequence>